<sequence length="66" mass="7725">MGNHFDQKKYMSDWKKENMGSVSVRYKKSFVDQFKQACTELGITQSEVFRKAMQETINKAQQKTGK</sequence>
<keyword evidence="2" id="KW-1185">Reference proteome</keyword>
<reference evidence="1 2" key="1">
    <citation type="submission" date="2022-03" db="EMBL/GenBank/DDBJ databases">
        <title>Novel taxa within the pig intestine.</title>
        <authorList>
            <person name="Wylensek D."/>
            <person name="Bishof K."/>
            <person name="Afrizal A."/>
            <person name="Clavel T."/>
        </authorList>
    </citation>
    <scope>NUCLEOTIDE SEQUENCE [LARGE SCALE GENOMIC DNA]</scope>
    <source>
        <strain evidence="1 2">Cla-KB-P134</strain>
    </source>
</reference>
<accession>A0ABU4WMD4</accession>
<dbReference type="EMBL" id="JALBUS010000004">
    <property type="protein sequence ID" value="MDX8416938.1"/>
    <property type="molecule type" value="Genomic_DNA"/>
</dbReference>
<dbReference type="Proteomes" id="UP001285244">
    <property type="component" value="Unassembled WGS sequence"/>
</dbReference>
<evidence type="ECO:0000313" key="1">
    <source>
        <dbReference type="EMBL" id="MDX8416938.1"/>
    </source>
</evidence>
<gene>
    <name evidence="1" type="ORF">MOZ64_03660</name>
</gene>
<protein>
    <recommendedName>
        <fullName evidence="3">Protein CopB</fullName>
    </recommendedName>
</protein>
<proteinExistence type="predicted"/>
<organism evidence="1 2">
    <name type="scientific">Absicoccus intestinalis</name>
    <dbReference type="NCBI Taxonomy" id="2926319"/>
    <lineage>
        <taxon>Bacteria</taxon>
        <taxon>Bacillati</taxon>
        <taxon>Bacillota</taxon>
        <taxon>Erysipelotrichia</taxon>
        <taxon>Erysipelotrichales</taxon>
        <taxon>Erysipelotrichaceae</taxon>
        <taxon>Absicoccus</taxon>
    </lineage>
</organism>
<evidence type="ECO:0008006" key="3">
    <source>
        <dbReference type="Google" id="ProtNLM"/>
    </source>
</evidence>
<dbReference type="RefSeq" id="WP_277017508.1">
    <property type="nucleotide sequence ID" value="NZ_JALBUS010000004.1"/>
</dbReference>
<name>A0ABU4WMD4_9FIRM</name>
<evidence type="ECO:0000313" key="2">
    <source>
        <dbReference type="Proteomes" id="UP001285244"/>
    </source>
</evidence>
<comment type="caution">
    <text evidence="1">The sequence shown here is derived from an EMBL/GenBank/DDBJ whole genome shotgun (WGS) entry which is preliminary data.</text>
</comment>